<feature type="non-terminal residue" evidence="1">
    <location>
        <position position="1"/>
    </location>
</feature>
<keyword evidence="2" id="KW-1185">Reference proteome</keyword>
<proteinExistence type="predicted"/>
<accession>A0ACB9W1Y7</accession>
<name>A0ACB9W1Y7_CHAAC</name>
<dbReference type="EMBL" id="CM043804">
    <property type="protein sequence ID" value="KAI4806686.1"/>
    <property type="molecule type" value="Genomic_DNA"/>
</dbReference>
<evidence type="ECO:0000313" key="1">
    <source>
        <dbReference type="EMBL" id="KAI4806686.1"/>
    </source>
</evidence>
<comment type="caution">
    <text evidence="1">The sequence shown here is derived from an EMBL/GenBank/DDBJ whole genome shotgun (WGS) entry which is preliminary data.</text>
</comment>
<gene>
    <name evidence="1" type="ORF">KUCAC02_017501</name>
</gene>
<protein>
    <submittedName>
        <fullName evidence="1">Uncharacterized protein</fullName>
    </submittedName>
</protein>
<dbReference type="Proteomes" id="UP001057452">
    <property type="component" value="Chromosome 20"/>
</dbReference>
<feature type="non-terminal residue" evidence="1">
    <location>
        <position position="61"/>
    </location>
</feature>
<organism evidence="1 2">
    <name type="scientific">Chaenocephalus aceratus</name>
    <name type="common">Blackfin icefish</name>
    <name type="synonym">Chaenichthys aceratus</name>
    <dbReference type="NCBI Taxonomy" id="36190"/>
    <lineage>
        <taxon>Eukaryota</taxon>
        <taxon>Metazoa</taxon>
        <taxon>Chordata</taxon>
        <taxon>Craniata</taxon>
        <taxon>Vertebrata</taxon>
        <taxon>Euteleostomi</taxon>
        <taxon>Actinopterygii</taxon>
        <taxon>Neopterygii</taxon>
        <taxon>Teleostei</taxon>
        <taxon>Neoteleostei</taxon>
        <taxon>Acanthomorphata</taxon>
        <taxon>Eupercaria</taxon>
        <taxon>Perciformes</taxon>
        <taxon>Notothenioidei</taxon>
        <taxon>Channichthyidae</taxon>
        <taxon>Chaenocephalus</taxon>
    </lineage>
</organism>
<evidence type="ECO:0000313" key="2">
    <source>
        <dbReference type="Proteomes" id="UP001057452"/>
    </source>
</evidence>
<sequence length="61" mass="6510">FESGGCGGHVASWRAAPDEGKVNTRDDEHLTIGPPRLSNVRLGTHVVIIAKALCRHTDTCS</sequence>
<reference evidence="1" key="1">
    <citation type="submission" date="2022-05" db="EMBL/GenBank/DDBJ databases">
        <title>Chromosome-level genome of Chaenocephalus aceratus.</title>
        <authorList>
            <person name="Park H."/>
        </authorList>
    </citation>
    <scope>NUCLEOTIDE SEQUENCE</scope>
    <source>
        <strain evidence="1">KU_202001</strain>
    </source>
</reference>